<dbReference type="SUPFAM" id="SSF52540">
    <property type="entry name" value="P-loop containing nucleoside triphosphate hydrolases"/>
    <property type="match status" value="1"/>
</dbReference>
<dbReference type="Pfam" id="PF13469">
    <property type="entry name" value="Sulfotransfer_3"/>
    <property type="match status" value="1"/>
</dbReference>
<dbReference type="AlphaFoldDB" id="A0A2U2MYC3"/>
<organism evidence="1 2">
    <name type="scientific">Sediminicurvatus halobius</name>
    <dbReference type="NCBI Taxonomy" id="2182432"/>
    <lineage>
        <taxon>Bacteria</taxon>
        <taxon>Pseudomonadati</taxon>
        <taxon>Pseudomonadota</taxon>
        <taxon>Gammaproteobacteria</taxon>
        <taxon>Chromatiales</taxon>
        <taxon>Ectothiorhodospiraceae</taxon>
        <taxon>Sediminicurvatus</taxon>
    </lineage>
</organism>
<comment type="caution">
    <text evidence="1">The sequence shown here is derived from an EMBL/GenBank/DDBJ whole genome shotgun (WGS) entry which is preliminary data.</text>
</comment>
<name>A0A2U2MYC3_9GAMM</name>
<evidence type="ECO:0008006" key="3">
    <source>
        <dbReference type="Google" id="ProtNLM"/>
    </source>
</evidence>
<dbReference type="Gene3D" id="3.40.50.300">
    <property type="entry name" value="P-loop containing nucleotide triphosphate hydrolases"/>
    <property type="match status" value="1"/>
</dbReference>
<dbReference type="InterPro" id="IPR027417">
    <property type="entry name" value="P-loop_NTPase"/>
</dbReference>
<evidence type="ECO:0000313" key="1">
    <source>
        <dbReference type="EMBL" id="PWG61704.1"/>
    </source>
</evidence>
<dbReference type="EMBL" id="QFFI01000028">
    <property type="protein sequence ID" value="PWG61704.1"/>
    <property type="molecule type" value="Genomic_DNA"/>
</dbReference>
<dbReference type="Proteomes" id="UP000245474">
    <property type="component" value="Unassembled WGS sequence"/>
</dbReference>
<gene>
    <name evidence="1" type="ORF">DEM34_15195</name>
</gene>
<protein>
    <recommendedName>
        <fullName evidence="3">Sulfotransferase family protein</fullName>
    </recommendedName>
</protein>
<accession>A0A2U2MYC3</accession>
<reference evidence="1 2" key="1">
    <citation type="submission" date="2018-05" db="EMBL/GenBank/DDBJ databases">
        <title>Spiribacter halobius sp. nov., a moderately halophilic bacterium isolated from marine solar saltern.</title>
        <authorList>
            <person name="Zheng W.-S."/>
            <person name="Lu D.-C."/>
            <person name="Du Z.-J."/>
        </authorList>
    </citation>
    <scope>NUCLEOTIDE SEQUENCE [LARGE SCALE GENOMIC DNA]</scope>
    <source>
        <strain evidence="1 2">E85</strain>
    </source>
</reference>
<keyword evidence="2" id="KW-1185">Reference proteome</keyword>
<sequence length="295" mass="33981">MAARLLPPVPAGCRRIVVSGLPRSGTSWIARVLSLSPGVSYYFEPDHLLDARYRYRYLSRSAHDGGLAKHLEAAFAGQLAHHYVIAEQGWKELLGRSHSHTVLLKWVHLVLALDWVAQQLPEIVVIQTVRHPVPLALSWQARGWEFRYALRQLTRQEDLMRGPLEPFQDVLNGARTYWEQVGAFWGAVTYLQWRFHRKGWILREHEWYCLHPLSRFKDVADLLGLAWSDQMTAFLTDPDRPAGPGYGRPRNPRSEIHKWEGTLSPRELGELRAVVARFDLPFYRDLDPEAHWSGG</sequence>
<evidence type="ECO:0000313" key="2">
    <source>
        <dbReference type="Proteomes" id="UP000245474"/>
    </source>
</evidence>
<proteinExistence type="predicted"/>